<proteinExistence type="predicted"/>
<keyword evidence="2" id="KW-1185">Reference proteome</keyword>
<dbReference type="Proteomes" id="UP000606044">
    <property type="component" value="Unassembled WGS sequence"/>
</dbReference>
<reference evidence="1" key="2">
    <citation type="submission" date="2020-09" db="EMBL/GenBank/DDBJ databases">
        <authorList>
            <person name="Sun Q."/>
            <person name="Sedlacek I."/>
        </authorList>
    </citation>
    <scope>NUCLEOTIDE SEQUENCE</scope>
    <source>
        <strain evidence="1">CCM 7897</strain>
    </source>
</reference>
<dbReference type="FunFam" id="3.40.50.150:FF:000346">
    <property type="entry name" value="Phospholipid N-methyltransferase"/>
    <property type="match status" value="1"/>
</dbReference>
<comment type="caution">
    <text evidence="1">The sequence shown here is derived from an EMBL/GenBank/DDBJ whole genome shotgun (WGS) entry which is preliminary data.</text>
</comment>
<protein>
    <submittedName>
        <fullName evidence="1">SAM-dependent methyltransferase</fullName>
    </submittedName>
</protein>
<sequence length="201" mass="21662">MTTMTTTCADTFDFFRAWLRAPLRVASIVPSGQALAELITSELTAETGPVLELGPGSGVFTRAIINRGVRESDLVLVESGAEFATKLAFRFPAAHLLQMDAAALRSVEIPQGWPVGAVVSGLPLLSIPVKKVMAILEGAFAQMGADGAFYQFTYGPRCPVPRPILDRLGLKATLVGQTFANLPPARVYRIRRRPARLAPAW</sequence>
<evidence type="ECO:0000313" key="1">
    <source>
        <dbReference type="EMBL" id="GGF79400.1"/>
    </source>
</evidence>
<dbReference type="GO" id="GO:0008168">
    <property type="term" value="F:methyltransferase activity"/>
    <property type="evidence" value="ECO:0007669"/>
    <property type="project" value="UniProtKB-KW"/>
</dbReference>
<reference evidence="1" key="1">
    <citation type="journal article" date="2014" name="Int. J. Syst. Evol. Microbiol.">
        <title>Complete genome sequence of Corynebacterium casei LMG S-19264T (=DSM 44701T), isolated from a smear-ripened cheese.</title>
        <authorList>
            <consortium name="US DOE Joint Genome Institute (JGI-PGF)"/>
            <person name="Walter F."/>
            <person name="Albersmeier A."/>
            <person name="Kalinowski J."/>
            <person name="Ruckert C."/>
        </authorList>
    </citation>
    <scope>NUCLEOTIDE SEQUENCE</scope>
    <source>
        <strain evidence="1">CCM 7897</strain>
    </source>
</reference>
<keyword evidence="1" id="KW-0489">Methyltransferase</keyword>
<dbReference type="SUPFAM" id="SSF53335">
    <property type="entry name" value="S-adenosyl-L-methionine-dependent methyltransferases"/>
    <property type="match status" value="1"/>
</dbReference>
<organism evidence="1 2">
    <name type="scientific">Azorhizobium oxalatiphilum</name>
    <dbReference type="NCBI Taxonomy" id="980631"/>
    <lineage>
        <taxon>Bacteria</taxon>
        <taxon>Pseudomonadati</taxon>
        <taxon>Pseudomonadota</taxon>
        <taxon>Alphaproteobacteria</taxon>
        <taxon>Hyphomicrobiales</taxon>
        <taxon>Xanthobacteraceae</taxon>
        <taxon>Azorhizobium</taxon>
    </lineage>
</organism>
<dbReference type="EMBL" id="BMCT01000008">
    <property type="protein sequence ID" value="GGF79400.1"/>
    <property type="molecule type" value="Genomic_DNA"/>
</dbReference>
<dbReference type="AlphaFoldDB" id="A0A917CB53"/>
<evidence type="ECO:0000313" key="2">
    <source>
        <dbReference type="Proteomes" id="UP000606044"/>
    </source>
</evidence>
<dbReference type="InterPro" id="IPR029063">
    <property type="entry name" value="SAM-dependent_MTases_sf"/>
</dbReference>
<keyword evidence="1" id="KW-0808">Transferase</keyword>
<dbReference type="Gene3D" id="3.40.50.150">
    <property type="entry name" value="Vaccinia Virus protein VP39"/>
    <property type="match status" value="1"/>
</dbReference>
<name>A0A917CB53_9HYPH</name>
<accession>A0A917CB53</accession>
<dbReference type="GO" id="GO:0032259">
    <property type="term" value="P:methylation"/>
    <property type="evidence" value="ECO:0007669"/>
    <property type="project" value="UniProtKB-KW"/>
</dbReference>
<gene>
    <name evidence="1" type="ORF">GCM10007301_44300</name>
</gene>